<evidence type="ECO:0000256" key="2">
    <source>
        <dbReference type="SAM" id="MobiDB-lite"/>
    </source>
</evidence>
<feature type="domain" description="C-type lectin" evidence="4">
    <location>
        <begin position="1"/>
        <end position="98"/>
    </location>
</feature>
<reference evidence="5 6" key="1">
    <citation type="journal article" date="2017" name="Nat. Ecol. Evol.">
        <title>Scallop genome provides insights into evolution of bilaterian karyotype and development.</title>
        <authorList>
            <person name="Wang S."/>
            <person name="Zhang J."/>
            <person name="Jiao W."/>
            <person name="Li J."/>
            <person name="Xun X."/>
            <person name="Sun Y."/>
            <person name="Guo X."/>
            <person name="Huan P."/>
            <person name="Dong B."/>
            <person name="Zhang L."/>
            <person name="Hu X."/>
            <person name="Sun X."/>
            <person name="Wang J."/>
            <person name="Zhao C."/>
            <person name="Wang Y."/>
            <person name="Wang D."/>
            <person name="Huang X."/>
            <person name="Wang R."/>
            <person name="Lv J."/>
            <person name="Li Y."/>
            <person name="Zhang Z."/>
            <person name="Liu B."/>
            <person name="Lu W."/>
            <person name="Hui Y."/>
            <person name="Liang J."/>
            <person name="Zhou Z."/>
            <person name="Hou R."/>
            <person name="Li X."/>
            <person name="Liu Y."/>
            <person name="Li H."/>
            <person name="Ning X."/>
            <person name="Lin Y."/>
            <person name="Zhao L."/>
            <person name="Xing Q."/>
            <person name="Dou J."/>
            <person name="Li Y."/>
            <person name="Mao J."/>
            <person name="Guo H."/>
            <person name="Dou H."/>
            <person name="Li T."/>
            <person name="Mu C."/>
            <person name="Jiang W."/>
            <person name="Fu Q."/>
            <person name="Fu X."/>
            <person name="Miao Y."/>
            <person name="Liu J."/>
            <person name="Yu Q."/>
            <person name="Li R."/>
            <person name="Liao H."/>
            <person name="Li X."/>
            <person name="Kong Y."/>
            <person name="Jiang Z."/>
            <person name="Chourrout D."/>
            <person name="Li R."/>
            <person name="Bao Z."/>
        </authorList>
    </citation>
    <scope>NUCLEOTIDE SEQUENCE [LARGE SCALE GENOMIC DNA]</scope>
    <source>
        <strain evidence="5 6">PY_sf001</strain>
    </source>
</reference>
<dbReference type="Proteomes" id="UP000242188">
    <property type="component" value="Unassembled WGS sequence"/>
</dbReference>
<feature type="transmembrane region" description="Helical" evidence="3">
    <location>
        <begin position="409"/>
        <end position="430"/>
    </location>
</feature>
<feature type="compositionally biased region" description="Pro residues" evidence="2">
    <location>
        <begin position="113"/>
        <end position="123"/>
    </location>
</feature>
<feature type="compositionally biased region" description="Low complexity" evidence="2">
    <location>
        <begin position="124"/>
        <end position="136"/>
    </location>
</feature>
<dbReference type="InterPro" id="IPR018378">
    <property type="entry name" value="C-type_lectin_CS"/>
</dbReference>
<keyword evidence="6" id="KW-1185">Reference proteome</keyword>
<evidence type="ECO:0000256" key="1">
    <source>
        <dbReference type="ARBA" id="ARBA00023157"/>
    </source>
</evidence>
<dbReference type="Gene3D" id="3.10.100.10">
    <property type="entry name" value="Mannose-Binding Protein A, subunit A"/>
    <property type="match status" value="2"/>
</dbReference>
<dbReference type="InterPro" id="IPR050111">
    <property type="entry name" value="C-type_lectin/snaclec_domain"/>
</dbReference>
<dbReference type="InterPro" id="IPR016186">
    <property type="entry name" value="C-type_lectin-like/link_sf"/>
</dbReference>
<dbReference type="PANTHER" id="PTHR22803">
    <property type="entry name" value="MANNOSE, PHOSPHOLIPASE, LECTIN RECEPTOR RELATED"/>
    <property type="match status" value="1"/>
</dbReference>
<evidence type="ECO:0000259" key="4">
    <source>
        <dbReference type="PROSITE" id="PS50041"/>
    </source>
</evidence>
<feature type="compositionally biased region" description="Polar residues" evidence="2">
    <location>
        <begin position="363"/>
        <end position="377"/>
    </location>
</feature>
<dbReference type="InterPro" id="IPR016187">
    <property type="entry name" value="CTDL_fold"/>
</dbReference>
<comment type="caution">
    <text evidence="5">The sequence shown here is derived from an EMBL/GenBank/DDBJ whole genome shotgun (WGS) entry which is preliminary data.</text>
</comment>
<feature type="compositionally biased region" description="Low complexity" evidence="2">
    <location>
        <begin position="331"/>
        <end position="345"/>
    </location>
</feature>
<organism evidence="5 6">
    <name type="scientific">Mizuhopecten yessoensis</name>
    <name type="common">Japanese scallop</name>
    <name type="synonym">Patinopecten yessoensis</name>
    <dbReference type="NCBI Taxonomy" id="6573"/>
    <lineage>
        <taxon>Eukaryota</taxon>
        <taxon>Metazoa</taxon>
        <taxon>Spiralia</taxon>
        <taxon>Lophotrochozoa</taxon>
        <taxon>Mollusca</taxon>
        <taxon>Bivalvia</taxon>
        <taxon>Autobranchia</taxon>
        <taxon>Pteriomorphia</taxon>
        <taxon>Pectinida</taxon>
        <taxon>Pectinoidea</taxon>
        <taxon>Pectinidae</taxon>
        <taxon>Mizuhopecten</taxon>
    </lineage>
</organism>
<proteinExistence type="predicted"/>
<keyword evidence="3" id="KW-0812">Transmembrane</keyword>
<name>A0A210PX36_MIZYE</name>
<dbReference type="PROSITE" id="PS50041">
    <property type="entry name" value="C_TYPE_LECTIN_2"/>
    <property type="match status" value="2"/>
</dbReference>
<accession>A0A210PX36</accession>
<sequence length="463" mass="51464">MIKTTGKQTFVYNTLKSLHWHYNGLWIGGSDSVREGKWVWVDGTPMSFGNWHRGQGPSAHHGFFFSSSSFEDCAQMRLDDSGRWHDYSCGRSYSYICEYGFTSTAVATAVPPHTTPRPVPKTTPRPRTTVRPKTTPSARTTLRPQTTVKPTTAQTSTDLTHCPGSVPRNNYLKVYGGKCLQFLLTERSWTQAGADCKSRGGSLVMIKNAGKQAFVYNTLKSLHWRYHGVWIGGSDRDKEGEWVWVDGSHIEYGNWHPGQGPTTHNGFFFSSSTFEDCAEMRLDDGGKWHDYPCGGLRYSYSYVCEYALSSTAVSVVVPHHTTPRPVPKTTPRPRTTLRPIRPQTTSRPQTSRKPDVHSIVPKMSSTAKPGMLQSTKPNRYVASNGANRNHFSASQQRNPKPKSTNETGVIVGVVVGGLVFVALLAAVVVVQLRRKRTVALSPMSIDNKLYGISPSQRSEGEVY</sequence>
<feature type="compositionally biased region" description="Polar residues" evidence="2">
    <location>
        <begin position="384"/>
        <end position="404"/>
    </location>
</feature>
<dbReference type="SUPFAM" id="SSF56436">
    <property type="entry name" value="C-type lectin-like"/>
    <property type="match status" value="2"/>
</dbReference>
<dbReference type="EMBL" id="NEDP02005424">
    <property type="protein sequence ID" value="OWF41067.1"/>
    <property type="molecule type" value="Genomic_DNA"/>
</dbReference>
<keyword evidence="3" id="KW-1133">Transmembrane helix</keyword>
<feature type="domain" description="C-type lectin" evidence="4">
    <location>
        <begin position="175"/>
        <end position="293"/>
    </location>
</feature>
<dbReference type="AlphaFoldDB" id="A0A210PX36"/>
<dbReference type="InterPro" id="IPR001304">
    <property type="entry name" value="C-type_lectin-like"/>
</dbReference>
<feature type="region of interest" description="Disordered" evidence="2">
    <location>
        <begin position="110"/>
        <end position="141"/>
    </location>
</feature>
<keyword evidence="3" id="KW-0472">Membrane</keyword>
<evidence type="ECO:0000313" key="6">
    <source>
        <dbReference type="Proteomes" id="UP000242188"/>
    </source>
</evidence>
<gene>
    <name evidence="5" type="ORF">KP79_PYT21045</name>
</gene>
<evidence type="ECO:0000256" key="3">
    <source>
        <dbReference type="SAM" id="Phobius"/>
    </source>
</evidence>
<dbReference type="CDD" id="cd00037">
    <property type="entry name" value="CLECT"/>
    <property type="match status" value="1"/>
</dbReference>
<dbReference type="OrthoDB" id="6162243at2759"/>
<dbReference type="Pfam" id="PF00059">
    <property type="entry name" value="Lectin_C"/>
    <property type="match status" value="2"/>
</dbReference>
<evidence type="ECO:0000313" key="5">
    <source>
        <dbReference type="EMBL" id="OWF41067.1"/>
    </source>
</evidence>
<protein>
    <submittedName>
        <fullName evidence="5">Brevican core protein</fullName>
    </submittedName>
</protein>
<feature type="region of interest" description="Disordered" evidence="2">
    <location>
        <begin position="319"/>
        <end position="404"/>
    </location>
</feature>
<dbReference type="SMART" id="SM00034">
    <property type="entry name" value="CLECT"/>
    <property type="match status" value="1"/>
</dbReference>
<keyword evidence="1" id="KW-1015">Disulfide bond</keyword>
<dbReference type="PROSITE" id="PS00615">
    <property type="entry name" value="C_TYPE_LECTIN_1"/>
    <property type="match status" value="1"/>
</dbReference>